<name>A0A1H1AWD3_9EURY</name>
<accession>A0A1H1AWD3</accession>
<reference evidence="3" key="1">
    <citation type="submission" date="2016-10" db="EMBL/GenBank/DDBJ databases">
        <authorList>
            <person name="Varghese N."/>
            <person name="Submissions S."/>
        </authorList>
    </citation>
    <scope>NUCLEOTIDE SEQUENCE [LARGE SCALE GENOMIC DNA]</scope>
    <source>
        <strain evidence="3">CGMCC 1.12397</strain>
    </source>
</reference>
<dbReference type="AlphaFoldDB" id="A0A1H1AWD3"/>
<dbReference type="Proteomes" id="UP000199289">
    <property type="component" value="Unassembled WGS sequence"/>
</dbReference>
<sequence length="303" mass="34441">MKSNHEHYFSNSYENYILDDDDVIVYEKSKKLAKYTDYPGMVAAAGLSLGVLGLGVNILSYLRHFLASEFSILTFINTTPAPLSEIIRFGGLLIVSFVFTTALVMVGLKFQSTAKGTDITQKKYRLNILARGLSKFHEGSHEQAISQLSKFDELENTHISSFIESNVEQYLKNLEKEDSDEYLEKTFEDFLCLLMEEVSSKKTPREAQLEIITNSDSLEYYNIQNEDKQRSVTYLSIIKESLSELALKSFVPNFWLLYLCSAVVGIATFNFIDKTLGILTVTILLTGLQIHDRRNRTGEEDDQ</sequence>
<feature type="transmembrane region" description="Helical" evidence="1">
    <location>
        <begin position="254"/>
        <end position="272"/>
    </location>
</feature>
<keyword evidence="1" id="KW-0472">Membrane</keyword>
<evidence type="ECO:0000313" key="3">
    <source>
        <dbReference type="Proteomes" id="UP000199289"/>
    </source>
</evidence>
<dbReference type="EMBL" id="FNKQ01000002">
    <property type="protein sequence ID" value="SDQ43980.1"/>
    <property type="molecule type" value="Genomic_DNA"/>
</dbReference>
<feature type="transmembrane region" description="Helical" evidence="1">
    <location>
        <begin position="86"/>
        <end position="108"/>
    </location>
</feature>
<gene>
    <name evidence="2" type="ORF">SAMN05216278_1520</name>
</gene>
<proteinExistence type="predicted"/>
<feature type="transmembrane region" description="Helical" evidence="1">
    <location>
        <begin position="38"/>
        <end position="66"/>
    </location>
</feature>
<keyword evidence="1" id="KW-1133">Transmembrane helix</keyword>
<evidence type="ECO:0000256" key="1">
    <source>
        <dbReference type="SAM" id="Phobius"/>
    </source>
</evidence>
<keyword evidence="1" id="KW-0812">Transmembrane</keyword>
<organism evidence="2 3">
    <name type="scientific">Halopelagius longus</name>
    <dbReference type="NCBI Taxonomy" id="1236180"/>
    <lineage>
        <taxon>Archaea</taxon>
        <taxon>Methanobacteriati</taxon>
        <taxon>Methanobacteriota</taxon>
        <taxon>Stenosarchaea group</taxon>
        <taxon>Halobacteria</taxon>
        <taxon>Halobacteriales</taxon>
        <taxon>Haloferacaceae</taxon>
    </lineage>
</organism>
<protein>
    <submittedName>
        <fullName evidence="2">Uncharacterized protein</fullName>
    </submittedName>
</protein>
<dbReference type="RefSeq" id="WP_139172783.1">
    <property type="nucleotide sequence ID" value="NZ_FNKQ01000002.1"/>
</dbReference>
<evidence type="ECO:0000313" key="2">
    <source>
        <dbReference type="EMBL" id="SDQ43980.1"/>
    </source>
</evidence>